<dbReference type="KEGG" id="shun:DWB77_06788"/>
<dbReference type="Gene3D" id="3.40.50.1820">
    <property type="entry name" value="alpha/beta hydrolase"/>
    <property type="match status" value="1"/>
</dbReference>
<proteinExistence type="predicted"/>
<dbReference type="OrthoDB" id="4527292at2"/>
<protein>
    <submittedName>
        <fullName evidence="1">Diacylglycerol acyltransferase/mycolyltransferase Ag85B</fullName>
        <ecNumber evidence="1">2.3.1.122</ecNumber>
    </submittedName>
</protein>
<dbReference type="EC" id="2.3.1.122" evidence="1"/>
<dbReference type="PANTHER" id="PTHR48098:SF1">
    <property type="entry name" value="DIACYLGLYCEROL ACYLTRANSFERASE_MYCOLYLTRANSFERASE AG85A"/>
    <property type="match status" value="1"/>
</dbReference>
<name>A0A387HM00_9ACTN</name>
<dbReference type="GO" id="GO:0050348">
    <property type="term" value="F:trehalose O-mycolyltransferase activity"/>
    <property type="evidence" value="ECO:0007669"/>
    <property type="project" value="UniProtKB-EC"/>
</dbReference>
<accession>A0A387HM00</accession>
<evidence type="ECO:0000313" key="1">
    <source>
        <dbReference type="EMBL" id="AYG84574.1"/>
    </source>
</evidence>
<dbReference type="InterPro" id="IPR000801">
    <property type="entry name" value="Esterase-like"/>
</dbReference>
<dbReference type="AlphaFoldDB" id="A0A387HM00"/>
<keyword evidence="2" id="KW-1185">Reference proteome</keyword>
<dbReference type="InterPro" id="IPR029058">
    <property type="entry name" value="AB_hydrolase_fold"/>
</dbReference>
<dbReference type="SUPFAM" id="SSF53474">
    <property type="entry name" value="alpha/beta-Hydrolases"/>
    <property type="match status" value="1"/>
</dbReference>
<sequence length="328" mass="35760">MRRPSIITCVMVLLLTLLAGAFTMGPAGAWDRPVRADDGARVVAERRLGPREMDLTIQSPALGSIAQVRLLTPDGWSPGRHAWPVLWLLHGCCGGYADWTTYSDVAQLPALRQVLVVMPEAGAAGWYSDWWNYGRGGAPRWEEFHLGEVRQIVERGYGAGERRVAAGLSMGGFGALLYAARHPGFFRAVASYSGTVHPLLQVPGGFGPDWFLDLDRGAGVDPYAIWGDPAEQRAVWAAHDPTLRAGPLRGLPVFLSCGDGRAGPYDPPGTTDPGETYLERQNQALAARLRALGSPAVTDFYGPGHHDWPYWQRELRRSLPMLLAALRA</sequence>
<evidence type="ECO:0000313" key="2">
    <source>
        <dbReference type="Proteomes" id="UP000271554"/>
    </source>
</evidence>
<gene>
    <name evidence="1" type="primary">fbpB</name>
    <name evidence="1" type="ORF">DWB77_06788</name>
</gene>
<keyword evidence="1" id="KW-0808">Transferase</keyword>
<dbReference type="EMBL" id="CP032698">
    <property type="protein sequence ID" value="AYG84574.1"/>
    <property type="molecule type" value="Genomic_DNA"/>
</dbReference>
<organism evidence="1 2">
    <name type="scientific">Streptomyces hundungensis</name>
    <dbReference type="NCBI Taxonomy" id="1077946"/>
    <lineage>
        <taxon>Bacteria</taxon>
        <taxon>Bacillati</taxon>
        <taxon>Actinomycetota</taxon>
        <taxon>Actinomycetes</taxon>
        <taxon>Kitasatosporales</taxon>
        <taxon>Streptomycetaceae</taxon>
        <taxon>Streptomyces</taxon>
    </lineage>
</organism>
<dbReference type="InterPro" id="IPR050583">
    <property type="entry name" value="Mycobacterial_A85_antigen"/>
</dbReference>
<reference evidence="1 2" key="1">
    <citation type="submission" date="2018-10" db="EMBL/GenBank/DDBJ databases">
        <title>Relationship between Morphology and Antimicrobial Activity in Streptomyces.</title>
        <authorList>
            <person name="Kang H.J."/>
            <person name="Kim S.B."/>
        </authorList>
    </citation>
    <scope>NUCLEOTIDE SEQUENCE [LARGE SCALE GENOMIC DNA]</scope>
    <source>
        <strain evidence="1 2">BH38</strain>
    </source>
</reference>
<dbReference type="Proteomes" id="UP000271554">
    <property type="component" value="Chromosome"/>
</dbReference>
<keyword evidence="1" id="KW-0012">Acyltransferase</keyword>
<dbReference type="PANTHER" id="PTHR48098">
    <property type="entry name" value="ENTEROCHELIN ESTERASE-RELATED"/>
    <property type="match status" value="1"/>
</dbReference>
<dbReference type="RefSeq" id="WP_120726056.1">
    <property type="nucleotide sequence ID" value="NZ_CP032698.1"/>
</dbReference>
<dbReference type="Pfam" id="PF00756">
    <property type="entry name" value="Esterase"/>
    <property type="match status" value="1"/>
</dbReference>